<keyword evidence="2" id="KW-1185">Reference proteome</keyword>
<name>A0A5C6MLR1_9TELE</name>
<reference evidence="1 2" key="1">
    <citation type="submission" date="2019-04" db="EMBL/GenBank/DDBJ databases">
        <title>Chromosome genome assembly for Takifugu flavidus.</title>
        <authorList>
            <person name="Xiao S."/>
        </authorList>
    </citation>
    <scope>NUCLEOTIDE SEQUENCE [LARGE SCALE GENOMIC DNA]</scope>
    <source>
        <strain evidence="1">HTHZ2018</strain>
        <tissue evidence="1">Muscle</tissue>
    </source>
</reference>
<dbReference type="AlphaFoldDB" id="A0A5C6MLR1"/>
<accession>A0A5C6MLR1</accession>
<dbReference type="Proteomes" id="UP000324091">
    <property type="component" value="Chromosome 9"/>
</dbReference>
<evidence type="ECO:0000313" key="2">
    <source>
        <dbReference type="Proteomes" id="UP000324091"/>
    </source>
</evidence>
<gene>
    <name evidence="1" type="ORF">D4764_09G0002100</name>
</gene>
<evidence type="ECO:0000313" key="1">
    <source>
        <dbReference type="EMBL" id="TWW55161.1"/>
    </source>
</evidence>
<proteinExistence type="predicted"/>
<dbReference type="EMBL" id="RHFK02000022">
    <property type="protein sequence ID" value="TWW55161.1"/>
    <property type="molecule type" value="Genomic_DNA"/>
</dbReference>
<sequence>MGGAEQQQQQQQHQRWLSGCLYIEVGAITALRWLDVPRVVDGICASIIVTGSVITRAHLLTVPGMMGADLPLSGSRTSRFINGGGE</sequence>
<comment type="caution">
    <text evidence="1">The sequence shown here is derived from an EMBL/GenBank/DDBJ whole genome shotgun (WGS) entry which is preliminary data.</text>
</comment>
<protein>
    <submittedName>
        <fullName evidence="1">Uncharacterized protein</fullName>
    </submittedName>
</protein>
<organism evidence="1 2">
    <name type="scientific">Takifugu flavidus</name>
    <name type="common">sansaifugu</name>
    <dbReference type="NCBI Taxonomy" id="433684"/>
    <lineage>
        <taxon>Eukaryota</taxon>
        <taxon>Metazoa</taxon>
        <taxon>Chordata</taxon>
        <taxon>Craniata</taxon>
        <taxon>Vertebrata</taxon>
        <taxon>Euteleostomi</taxon>
        <taxon>Actinopterygii</taxon>
        <taxon>Neopterygii</taxon>
        <taxon>Teleostei</taxon>
        <taxon>Neoteleostei</taxon>
        <taxon>Acanthomorphata</taxon>
        <taxon>Eupercaria</taxon>
        <taxon>Tetraodontiformes</taxon>
        <taxon>Tetradontoidea</taxon>
        <taxon>Tetraodontidae</taxon>
        <taxon>Takifugu</taxon>
    </lineage>
</organism>